<keyword evidence="4" id="KW-1185">Reference proteome</keyword>
<keyword evidence="2" id="KW-1133">Transmembrane helix</keyword>
<comment type="caution">
    <text evidence="3">The sequence shown here is derived from an EMBL/GenBank/DDBJ whole genome shotgun (WGS) entry which is preliminary data.</text>
</comment>
<dbReference type="AlphaFoldDB" id="A0AAV4EK24"/>
<feature type="compositionally biased region" description="Polar residues" evidence="1">
    <location>
        <begin position="194"/>
        <end position="206"/>
    </location>
</feature>
<evidence type="ECO:0000313" key="4">
    <source>
        <dbReference type="Proteomes" id="UP000762676"/>
    </source>
</evidence>
<feature type="region of interest" description="Disordered" evidence="1">
    <location>
        <begin position="129"/>
        <end position="214"/>
    </location>
</feature>
<name>A0AAV4EK24_9GAST</name>
<evidence type="ECO:0000313" key="3">
    <source>
        <dbReference type="EMBL" id="GFR61070.1"/>
    </source>
</evidence>
<feature type="compositionally biased region" description="Polar residues" evidence="1">
    <location>
        <begin position="26"/>
        <end position="35"/>
    </location>
</feature>
<gene>
    <name evidence="3" type="ORF">ElyMa_005422700</name>
</gene>
<feature type="compositionally biased region" description="Polar residues" evidence="1">
    <location>
        <begin position="73"/>
        <end position="82"/>
    </location>
</feature>
<feature type="compositionally biased region" description="Polar residues" evidence="1">
    <location>
        <begin position="154"/>
        <end position="169"/>
    </location>
</feature>
<keyword evidence="2" id="KW-0812">Transmembrane</keyword>
<feature type="transmembrane region" description="Helical" evidence="2">
    <location>
        <begin position="255"/>
        <end position="280"/>
    </location>
</feature>
<reference evidence="3 4" key="1">
    <citation type="journal article" date="2021" name="Elife">
        <title>Chloroplast acquisition without the gene transfer in kleptoplastic sea slugs, Plakobranchus ocellatus.</title>
        <authorList>
            <person name="Maeda T."/>
            <person name="Takahashi S."/>
            <person name="Yoshida T."/>
            <person name="Shimamura S."/>
            <person name="Takaki Y."/>
            <person name="Nagai Y."/>
            <person name="Toyoda A."/>
            <person name="Suzuki Y."/>
            <person name="Arimoto A."/>
            <person name="Ishii H."/>
            <person name="Satoh N."/>
            <person name="Nishiyama T."/>
            <person name="Hasebe M."/>
            <person name="Maruyama T."/>
            <person name="Minagawa J."/>
            <person name="Obokata J."/>
            <person name="Shigenobu S."/>
        </authorList>
    </citation>
    <scope>NUCLEOTIDE SEQUENCE [LARGE SCALE GENOMIC DNA]</scope>
</reference>
<keyword evidence="2" id="KW-0472">Membrane</keyword>
<accession>A0AAV4EK24</accession>
<organism evidence="3 4">
    <name type="scientific">Elysia marginata</name>
    <dbReference type="NCBI Taxonomy" id="1093978"/>
    <lineage>
        <taxon>Eukaryota</taxon>
        <taxon>Metazoa</taxon>
        <taxon>Spiralia</taxon>
        <taxon>Lophotrochozoa</taxon>
        <taxon>Mollusca</taxon>
        <taxon>Gastropoda</taxon>
        <taxon>Heterobranchia</taxon>
        <taxon>Euthyneura</taxon>
        <taxon>Panpulmonata</taxon>
        <taxon>Sacoglossa</taxon>
        <taxon>Placobranchoidea</taxon>
        <taxon>Plakobranchidae</taxon>
        <taxon>Elysia</taxon>
    </lineage>
</organism>
<feature type="compositionally biased region" description="Low complexity" evidence="1">
    <location>
        <begin position="170"/>
        <end position="179"/>
    </location>
</feature>
<sequence>MASLPKLRAFGPTVRNDSKHPRRYPNDSQRTTKVPSSDLDRPHRDPLLNSHLEKGARLASFDHYDSPEEDGNLSETTFQPSDTRCPLIAKDDDDDDDENLDRLLHSTHLAPAVLEVGPSAQLPIHPQYQYPAKPFHHNSLPTVEAPDDEMENSGKFNQPDKQNVSKTVTLSPSPSLEKPPLSPAHGYPNDDRVNTMSTECSSQQPPAYSATEHSGPENMSPFFRFRSAVHGVHAAVRITRMQRLQKKAKWASKKFLVFTLSKVGLTCVVVAYAIFGAFLFQHLEGRGSETKEAPKTSRLVAAPHTACLPVRQFPEYEQVLAETEQLRYIFPG</sequence>
<feature type="region of interest" description="Disordered" evidence="1">
    <location>
        <begin position="1"/>
        <end position="99"/>
    </location>
</feature>
<dbReference type="EMBL" id="BMAT01010806">
    <property type="protein sequence ID" value="GFR61070.1"/>
    <property type="molecule type" value="Genomic_DNA"/>
</dbReference>
<evidence type="ECO:0000256" key="2">
    <source>
        <dbReference type="SAM" id="Phobius"/>
    </source>
</evidence>
<feature type="compositionally biased region" description="Basic and acidic residues" evidence="1">
    <location>
        <begin position="38"/>
        <end position="66"/>
    </location>
</feature>
<dbReference type="Gene3D" id="1.10.287.70">
    <property type="match status" value="1"/>
</dbReference>
<evidence type="ECO:0000256" key="1">
    <source>
        <dbReference type="SAM" id="MobiDB-lite"/>
    </source>
</evidence>
<dbReference type="Proteomes" id="UP000762676">
    <property type="component" value="Unassembled WGS sequence"/>
</dbReference>
<protein>
    <submittedName>
        <fullName evidence="3">Uncharacterized protein</fullName>
    </submittedName>
</protein>
<proteinExistence type="predicted"/>